<evidence type="ECO:0000313" key="12">
    <source>
        <dbReference type="Proteomes" id="UP000031339"/>
    </source>
</evidence>
<protein>
    <recommendedName>
        <fullName evidence="8">Permease IIC component</fullName>
    </recommendedName>
</protein>
<keyword evidence="7 8" id="KW-0472">Membrane</keyword>
<dbReference type="InterPro" id="IPR003352">
    <property type="entry name" value="PTS_EIIC"/>
</dbReference>
<feature type="domain" description="PTS EIIC type-3" evidence="10">
    <location>
        <begin position="8"/>
        <end position="410"/>
    </location>
</feature>
<feature type="transmembrane region" description="Helical" evidence="9">
    <location>
        <begin position="71"/>
        <end position="90"/>
    </location>
</feature>
<dbReference type="RefSeq" id="WP_039677692.1">
    <property type="nucleotide sequence ID" value="NZ_JWIY01000003.1"/>
</dbReference>
<keyword evidence="6 9" id="KW-1133">Transmembrane helix</keyword>
<comment type="function">
    <text evidence="8">The phosphoenolpyruvate-dependent sugar phosphotransferase system (PTS), a major carbohydrate active -transport system, catalyzes the phosphorylation of incoming sugar substrates concomitant with their translocation across the cell membrane.</text>
</comment>
<evidence type="ECO:0000313" key="11">
    <source>
        <dbReference type="EMBL" id="KIC77692.1"/>
    </source>
</evidence>
<feature type="transmembrane region" description="Helical" evidence="9">
    <location>
        <begin position="354"/>
        <end position="377"/>
    </location>
</feature>
<dbReference type="NCBIfam" id="TIGR00359">
    <property type="entry name" value="cello_pts_IIC"/>
    <property type="match status" value="1"/>
</dbReference>
<keyword evidence="4 8" id="KW-0762">Sugar transport</keyword>
<dbReference type="EMBL" id="JWIY01000003">
    <property type="protein sequence ID" value="KIC77692.1"/>
    <property type="molecule type" value="Genomic_DNA"/>
</dbReference>
<dbReference type="GO" id="GO:1901264">
    <property type="term" value="P:carbohydrate derivative transport"/>
    <property type="evidence" value="ECO:0007669"/>
    <property type="project" value="TreeGrafter"/>
</dbReference>
<feature type="transmembrane region" description="Helical" evidence="9">
    <location>
        <begin position="176"/>
        <end position="196"/>
    </location>
</feature>
<proteinExistence type="predicted"/>
<reference evidence="11 12" key="1">
    <citation type="submission" date="2014-12" db="EMBL/GenBank/DDBJ databases">
        <title>Partial genome sequence of Streptococcus constellatus KCOM 1650 (= ChDC B144).</title>
        <authorList>
            <person name="Kook J.-K."/>
            <person name="Park S.-N."/>
            <person name="Lim Y.K."/>
            <person name="Jo E."/>
        </authorList>
    </citation>
    <scope>NUCLEOTIDE SEQUENCE [LARGE SCALE GENOMIC DNA]</scope>
    <source>
        <strain evidence="11 12">KCOM 1650</strain>
    </source>
</reference>
<feature type="transmembrane region" description="Helical" evidence="9">
    <location>
        <begin position="284"/>
        <end position="305"/>
    </location>
</feature>
<feature type="transmembrane region" description="Helical" evidence="9">
    <location>
        <begin position="389"/>
        <end position="410"/>
    </location>
</feature>
<dbReference type="PROSITE" id="PS51105">
    <property type="entry name" value="PTS_EIIC_TYPE_3"/>
    <property type="match status" value="1"/>
</dbReference>
<evidence type="ECO:0000256" key="7">
    <source>
        <dbReference type="ARBA" id="ARBA00023136"/>
    </source>
</evidence>
<evidence type="ECO:0000256" key="9">
    <source>
        <dbReference type="SAM" id="Phobius"/>
    </source>
</evidence>
<dbReference type="eggNOG" id="COG1455">
    <property type="taxonomic scope" value="Bacteria"/>
</dbReference>
<evidence type="ECO:0000256" key="5">
    <source>
        <dbReference type="ARBA" id="ARBA00022692"/>
    </source>
</evidence>
<evidence type="ECO:0000256" key="2">
    <source>
        <dbReference type="ARBA" id="ARBA00022448"/>
    </source>
</evidence>
<dbReference type="PANTHER" id="PTHR33989:SF4">
    <property type="entry name" value="PTS SYSTEM N,N'-DIACETYLCHITOBIOSE-SPECIFIC EIIC COMPONENT"/>
    <property type="match status" value="1"/>
</dbReference>
<keyword evidence="2 8" id="KW-0813">Transport</keyword>
<evidence type="ECO:0000259" key="10">
    <source>
        <dbReference type="PROSITE" id="PS51105"/>
    </source>
</evidence>
<evidence type="ECO:0000256" key="6">
    <source>
        <dbReference type="ARBA" id="ARBA00022989"/>
    </source>
</evidence>
<feature type="transmembrane region" description="Helical" evidence="9">
    <location>
        <begin position="325"/>
        <end position="347"/>
    </location>
</feature>
<organism evidence="11 12">
    <name type="scientific">Streptococcus constellatus</name>
    <dbReference type="NCBI Taxonomy" id="76860"/>
    <lineage>
        <taxon>Bacteria</taxon>
        <taxon>Bacillati</taxon>
        <taxon>Bacillota</taxon>
        <taxon>Bacilli</taxon>
        <taxon>Lactobacillales</taxon>
        <taxon>Streptococcaceae</taxon>
        <taxon>Streptococcus</taxon>
        <taxon>Streptococcus anginosus group</taxon>
    </lineage>
</organism>
<feature type="transmembrane region" description="Helical" evidence="9">
    <location>
        <begin position="216"/>
        <end position="239"/>
    </location>
</feature>
<sequence length="422" mass="46096">MNKFLDQIGDKLLPLANKLASNRYLAVLRDAFMLSFPLTMFGSIVVVFNNLPFFNDATKATLSNLFGSGQNATMSIMTIFVTFGIGYYLSKSYDVEGIFGGAVSFSSFLFLTPFYTMSEKGEKISGVLSLDRLGAKGMFLGMLVAFLAAEIYCWATKKGWQIKMPDSVPPAVAKSFAALIPAVLTLSIFLFVNAGLTGFFNANLHDIIYKVIQTPLVGLGSSIWATLVAIFFVQFLWFFGLHGQILVNSVMDPIWNTLMLDNLEAYQAGKHLPHIISKSFMETFTVGLGGSGMTLAVVIIMAFILKKKMYKDVGRLDLGAGLFNVNEPVIFGLPIVLNATILIPWVLAPIVVTAFNYIVMAVGIVPAPTGVAVPWTVPVFFSGMLATNSILGGVLQLVDMVIVGFIWYPFLRMLDKQPDSVL</sequence>
<evidence type="ECO:0000256" key="4">
    <source>
        <dbReference type="ARBA" id="ARBA00022597"/>
    </source>
</evidence>
<keyword evidence="5 9" id="KW-0812">Transmembrane</keyword>
<dbReference type="AlphaFoldDB" id="A0A0C1KFN2"/>
<comment type="subcellular location">
    <subcellularLocation>
        <location evidence="1">Cell membrane</location>
        <topology evidence="1">Multi-pass membrane protein</topology>
    </subcellularLocation>
</comment>
<dbReference type="Proteomes" id="UP000031339">
    <property type="component" value="Unassembled WGS sequence"/>
</dbReference>
<dbReference type="STRING" id="862969.SCI_1588"/>
<accession>A0A0C1KFN2</accession>
<dbReference type="PANTHER" id="PTHR33989">
    <property type="match status" value="1"/>
</dbReference>
<dbReference type="InterPro" id="IPR004501">
    <property type="entry name" value="PTS_EIIC_3"/>
</dbReference>
<dbReference type="Pfam" id="PF02378">
    <property type="entry name" value="PTS_EIIC"/>
    <property type="match status" value="1"/>
</dbReference>
<evidence type="ECO:0000256" key="3">
    <source>
        <dbReference type="ARBA" id="ARBA00022475"/>
    </source>
</evidence>
<dbReference type="PIRSF" id="PIRSF006351">
    <property type="entry name" value="PTS_EIIC-Cellobiose"/>
    <property type="match status" value="1"/>
</dbReference>
<gene>
    <name evidence="11" type="ORF">RN79_08350</name>
</gene>
<dbReference type="OrthoDB" id="1550290at2"/>
<dbReference type="InterPro" id="IPR051088">
    <property type="entry name" value="PTS_Sugar-EIIC/EIIB"/>
</dbReference>
<dbReference type="InterPro" id="IPR004796">
    <property type="entry name" value="PTS_IIC_cello"/>
</dbReference>
<feature type="transmembrane region" description="Helical" evidence="9">
    <location>
        <begin position="137"/>
        <end position="155"/>
    </location>
</feature>
<keyword evidence="3 8" id="KW-1003">Cell membrane</keyword>
<evidence type="ECO:0000256" key="8">
    <source>
        <dbReference type="PIRNR" id="PIRNR006351"/>
    </source>
</evidence>
<feature type="transmembrane region" description="Helical" evidence="9">
    <location>
        <begin position="97"/>
        <end position="117"/>
    </location>
</feature>
<comment type="caution">
    <text evidence="11">The sequence shown here is derived from an EMBL/GenBank/DDBJ whole genome shotgun (WGS) entry which is preliminary data.</text>
</comment>
<dbReference type="GO" id="GO:0005886">
    <property type="term" value="C:plasma membrane"/>
    <property type="evidence" value="ECO:0007669"/>
    <property type="project" value="UniProtKB-SubCell"/>
</dbReference>
<evidence type="ECO:0000256" key="1">
    <source>
        <dbReference type="ARBA" id="ARBA00004651"/>
    </source>
</evidence>
<dbReference type="GO" id="GO:0009401">
    <property type="term" value="P:phosphoenolpyruvate-dependent sugar phosphotransferase system"/>
    <property type="evidence" value="ECO:0007669"/>
    <property type="project" value="InterPro"/>
</dbReference>
<dbReference type="NCBIfam" id="TIGR00410">
    <property type="entry name" value="lacE"/>
    <property type="match status" value="1"/>
</dbReference>
<dbReference type="GO" id="GO:0008982">
    <property type="term" value="F:protein-N(PI)-phosphohistidine-sugar phosphotransferase activity"/>
    <property type="evidence" value="ECO:0007669"/>
    <property type="project" value="UniProtKB-UniRule"/>
</dbReference>
<name>A0A0C1KFN2_STRCV</name>
<feature type="transmembrane region" description="Helical" evidence="9">
    <location>
        <begin position="31"/>
        <end position="51"/>
    </location>
</feature>